<dbReference type="EMBL" id="QGEG01000001">
    <property type="protein sequence ID" value="PWL40558.1"/>
    <property type="molecule type" value="Genomic_DNA"/>
</dbReference>
<gene>
    <name evidence="1" type="ORF">DKG77_06100</name>
</gene>
<dbReference type="RefSeq" id="WP_109661479.1">
    <property type="nucleotide sequence ID" value="NZ_QGEG01000001.1"/>
</dbReference>
<dbReference type="OrthoDB" id="680581at2"/>
<organism evidence="1 2">
    <name type="scientific">Flagellimonas aquimarina</name>
    <dbReference type="NCBI Taxonomy" id="2201895"/>
    <lineage>
        <taxon>Bacteria</taxon>
        <taxon>Pseudomonadati</taxon>
        <taxon>Bacteroidota</taxon>
        <taxon>Flavobacteriia</taxon>
        <taxon>Flavobacteriales</taxon>
        <taxon>Flavobacteriaceae</taxon>
        <taxon>Flagellimonas</taxon>
    </lineage>
</organism>
<sequence>MKTMQELLSEIMLLTNHIETEYPELYRFLDENPMTIPSLDHPNIDKEIMKEYMDSLKQLLEHYLETHQTNKILGKSHS</sequence>
<dbReference type="AlphaFoldDB" id="A0A316L581"/>
<reference evidence="1 2" key="1">
    <citation type="submission" date="2018-05" db="EMBL/GenBank/DDBJ databases">
        <title>Complete genome sequence of Flagellimonas aquimarina ECD12 isolated from seaweed Ecklonia cava.</title>
        <authorList>
            <person name="Choi S."/>
            <person name="Seong C."/>
        </authorList>
    </citation>
    <scope>NUCLEOTIDE SEQUENCE [LARGE SCALE GENOMIC DNA]</scope>
    <source>
        <strain evidence="1 2">ECD12</strain>
    </source>
</reference>
<dbReference type="Proteomes" id="UP000245762">
    <property type="component" value="Unassembled WGS sequence"/>
</dbReference>
<keyword evidence="2" id="KW-1185">Reference proteome</keyword>
<proteinExistence type="predicted"/>
<comment type="caution">
    <text evidence="1">The sequence shown here is derived from an EMBL/GenBank/DDBJ whole genome shotgun (WGS) entry which is preliminary data.</text>
</comment>
<evidence type="ECO:0000313" key="2">
    <source>
        <dbReference type="Proteomes" id="UP000245762"/>
    </source>
</evidence>
<protein>
    <submittedName>
        <fullName evidence="1">Uncharacterized protein</fullName>
    </submittedName>
</protein>
<evidence type="ECO:0000313" key="1">
    <source>
        <dbReference type="EMBL" id="PWL40558.1"/>
    </source>
</evidence>
<accession>A0A316L581</accession>
<name>A0A316L581_9FLAO</name>